<dbReference type="GO" id="GO:0016887">
    <property type="term" value="F:ATP hydrolysis activity"/>
    <property type="evidence" value="ECO:0007669"/>
    <property type="project" value="InterPro"/>
</dbReference>
<feature type="transmembrane region" description="Helical" evidence="9">
    <location>
        <begin position="159"/>
        <end position="179"/>
    </location>
</feature>
<evidence type="ECO:0000256" key="2">
    <source>
        <dbReference type="ARBA" id="ARBA00022448"/>
    </source>
</evidence>
<dbReference type="Gene3D" id="1.20.1560.10">
    <property type="entry name" value="ABC transporter type 1, transmembrane domain"/>
    <property type="match status" value="2"/>
</dbReference>
<evidence type="ECO:0000313" key="13">
    <source>
        <dbReference type="Proteomes" id="UP000298030"/>
    </source>
</evidence>
<evidence type="ECO:0000313" key="12">
    <source>
        <dbReference type="EMBL" id="TEB23875.1"/>
    </source>
</evidence>
<feature type="transmembrane region" description="Helical" evidence="9">
    <location>
        <begin position="99"/>
        <end position="121"/>
    </location>
</feature>
<keyword evidence="5" id="KW-0067">ATP-binding</keyword>
<feature type="region of interest" description="Disordered" evidence="8">
    <location>
        <begin position="396"/>
        <end position="443"/>
    </location>
</feature>
<dbReference type="Proteomes" id="UP000298030">
    <property type="component" value="Unassembled WGS sequence"/>
</dbReference>
<feature type="transmembrane region" description="Helical" evidence="9">
    <location>
        <begin position="494"/>
        <end position="512"/>
    </location>
</feature>
<feature type="transmembrane region" description="Helical" evidence="9">
    <location>
        <begin position="1196"/>
        <end position="1216"/>
    </location>
</feature>
<proteinExistence type="predicted"/>
<feature type="domain" description="ABC transmembrane type-1" evidence="11">
    <location>
        <begin position="299"/>
        <end position="603"/>
    </location>
</feature>
<evidence type="ECO:0000256" key="1">
    <source>
        <dbReference type="ARBA" id="ARBA00004370"/>
    </source>
</evidence>
<keyword evidence="13" id="KW-1185">Reference proteome</keyword>
<dbReference type="InterPro" id="IPR011527">
    <property type="entry name" value="ABC1_TM_dom"/>
</dbReference>
<keyword evidence="3 9" id="KW-0812">Transmembrane</keyword>
<dbReference type="PROSITE" id="PS00211">
    <property type="entry name" value="ABC_TRANSPORTER_1"/>
    <property type="match status" value="1"/>
</dbReference>
<evidence type="ECO:0000256" key="4">
    <source>
        <dbReference type="ARBA" id="ARBA00022741"/>
    </source>
</evidence>
<feature type="domain" description="ABC transmembrane type-1" evidence="11">
    <location>
        <begin position="1009"/>
        <end position="1225"/>
    </location>
</feature>
<evidence type="ECO:0000256" key="9">
    <source>
        <dbReference type="SAM" id="Phobius"/>
    </source>
</evidence>
<dbReference type="EMBL" id="QPFP01000073">
    <property type="protein sequence ID" value="TEB23875.1"/>
    <property type="molecule type" value="Genomic_DNA"/>
</dbReference>
<gene>
    <name evidence="12" type="ORF">FA13DRAFT_1766127</name>
</gene>
<feature type="transmembrane region" description="Helical" evidence="9">
    <location>
        <begin position="1168"/>
        <end position="1189"/>
    </location>
</feature>
<dbReference type="CDD" id="cd18596">
    <property type="entry name" value="ABC_6TM_VMR1_D1_like"/>
    <property type="match status" value="1"/>
</dbReference>
<dbReference type="SUPFAM" id="SSF90123">
    <property type="entry name" value="ABC transporter transmembrane region"/>
    <property type="match status" value="2"/>
</dbReference>
<keyword evidence="6 9" id="KW-1133">Transmembrane helix</keyword>
<feature type="transmembrane region" description="Helical" evidence="9">
    <location>
        <begin position="127"/>
        <end position="147"/>
    </location>
</feature>
<keyword evidence="4" id="KW-0547">Nucleotide-binding</keyword>
<protein>
    <recommendedName>
        <fullName evidence="14">Multidrug resistance-associated ABC transporter</fullName>
    </recommendedName>
</protein>
<dbReference type="InterPro" id="IPR036640">
    <property type="entry name" value="ABC1_TM_sf"/>
</dbReference>
<feature type="transmembrane region" description="Helical" evidence="9">
    <location>
        <begin position="1066"/>
        <end position="1091"/>
    </location>
</feature>
<dbReference type="Pfam" id="PF00664">
    <property type="entry name" value="ABC_membrane"/>
    <property type="match status" value="2"/>
</dbReference>
<organism evidence="12 13">
    <name type="scientific">Coprinellus micaceus</name>
    <name type="common">Glistening ink-cap mushroom</name>
    <name type="synonym">Coprinus micaceus</name>
    <dbReference type="NCBI Taxonomy" id="71717"/>
    <lineage>
        <taxon>Eukaryota</taxon>
        <taxon>Fungi</taxon>
        <taxon>Dikarya</taxon>
        <taxon>Basidiomycota</taxon>
        <taxon>Agaricomycotina</taxon>
        <taxon>Agaricomycetes</taxon>
        <taxon>Agaricomycetidae</taxon>
        <taxon>Agaricales</taxon>
        <taxon>Agaricineae</taxon>
        <taxon>Psathyrellaceae</taxon>
        <taxon>Coprinellus</taxon>
    </lineage>
</organism>
<feature type="transmembrane region" description="Helical" evidence="9">
    <location>
        <begin position="344"/>
        <end position="368"/>
    </location>
</feature>
<dbReference type="STRING" id="71717.A0A4Y7SPV7"/>
<dbReference type="GO" id="GO:0140359">
    <property type="term" value="F:ABC-type transporter activity"/>
    <property type="evidence" value="ECO:0007669"/>
    <property type="project" value="InterPro"/>
</dbReference>
<comment type="subcellular location">
    <subcellularLocation>
        <location evidence="1">Membrane</location>
    </subcellularLocation>
</comment>
<comment type="caution">
    <text evidence="12">The sequence shown here is derived from an EMBL/GenBank/DDBJ whole genome shotgun (WGS) entry which is preliminary data.</text>
</comment>
<dbReference type="Pfam" id="PF00005">
    <property type="entry name" value="ABC_tran"/>
    <property type="match status" value="1"/>
</dbReference>
<feature type="compositionally biased region" description="Low complexity" evidence="8">
    <location>
        <begin position="858"/>
        <end position="867"/>
    </location>
</feature>
<feature type="region of interest" description="Disordered" evidence="8">
    <location>
        <begin position="853"/>
        <end position="878"/>
    </location>
</feature>
<evidence type="ECO:0000256" key="6">
    <source>
        <dbReference type="ARBA" id="ARBA00022989"/>
    </source>
</evidence>
<reference evidence="12 13" key="1">
    <citation type="journal article" date="2019" name="Nat. Ecol. Evol.">
        <title>Megaphylogeny resolves global patterns of mushroom evolution.</title>
        <authorList>
            <person name="Varga T."/>
            <person name="Krizsan K."/>
            <person name="Foldi C."/>
            <person name="Dima B."/>
            <person name="Sanchez-Garcia M."/>
            <person name="Sanchez-Ramirez S."/>
            <person name="Szollosi G.J."/>
            <person name="Szarkandi J.G."/>
            <person name="Papp V."/>
            <person name="Albert L."/>
            <person name="Andreopoulos W."/>
            <person name="Angelini C."/>
            <person name="Antonin V."/>
            <person name="Barry K.W."/>
            <person name="Bougher N.L."/>
            <person name="Buchanan P."/>
            <person name="Buyck B."/>
            <person name="Bense V."/>
            <person name="Catcheside P."/>
            <person name="Chovatia M."/>
            <person name="Cooper J."/>
            <person name="Damon W."/>
            <person name="Desjardin D."/>
            <person name="Finy P."/>
            <person name="Geml J."/>
            <person name="Haridas S."/>
            <person name="Hughes K."/>
            <person name="Justo A."/>
            <person name="Karasinski D."/>
            <person name="Kautmanova I."/>
            <person name="Kiss B."/>
            <person name="Kocsube S."/>
            <person name="Kotiranta H."/>
            <person name="LaButti K.M."/>
            <person name="Lechner B.E."/>
            <person name="Liimatainen K."/>
            <person name="Lipzen A."/>
            <person name="Lukacs Z."/>
            <person name="Mihaltcheva S."/>
            <person name="Morgado L.N."/>
            <person name="Niskanen T."/>
            <person name="Noordeloos M.E."/>
            <person name="Ohm R.A."/>
            <person name="Ortiz-Santana B."/>
            <person name="Ovrebo C."/>
            <person name="Racz N."/>
            <person name="Riley R."/>
            <person name="Savchenko A."/>
            <person name="Shiryaev A."/>
            <person name="Soop K."/>
            <person name="Spirin V."/>
            <person name="Szebenyi C."/>
            <person name="Tomsovsky M."/>
            <person name="Tulloss R.E."/>
            <person name="Uehling J."/>
            <person name="Grigoriev I.V."/>
            <person name="Vagvolgyi C."/>
            <person name="Papp T."/>
            <person name="Martin F.M."/>
            <person name="Miettinen O."/>
            <person name="Hibbett D.S."/>
            <person name="Nagy L.G."/>
        </authorList>
    </citation>
    <scope>NUCLEOTIDE SEQUENCE [LARGE SCALE GENOMIC DNA]</scope>
    <source>
        <strain evidence="12 13">FP101781</strain>
    </source>
</reference>
<dbReference type="PANTHER" id="PTHR24223:SF415">
    <property type="entry name" value="FI20190P1"/>
    <property type="match status" value="1"/>
</dbReference>
<feature type="transmembrane region" description="Helical" evidence="9">
    <location>
        <begin position="988"/>
        <end position="1007"/>
    </location>
</feature>
<sequence>MDFDHRHAWCPHAQGVLDVSDPCIRDAWSSAVPAVIVSGLVLYSLFNRAVKSSLLPEGFQRLFRPFLTIEEAEILEGDGEEHPGAKETAGSTPTLWRTILFAATGVLQTLIWLGLASYRFYTDSTKHPVVGGLFPLLTAYSWSYTALRPVIKPGVTPLYDLLAVYTALFCGGCLKLGGALMHSHNWEMLDWVAVGLNLAMVSVVLVGLFGMPMNVPSESIEGEIGKTISPDDYTSLFGWMTFDWVRPLVKKGRDATLNEDDVWNISFTIRSKPLFTKFNESKRPSLLKQLWLANSLDIILDFTLTFVSVLFQYSGPVFLKLILDSIGERDDTTRSPNPPSDNAAYIYAVLMFVFTLCKAEADVLHLWYGRRASSRIRSELMAAIYDKALKRKDLAGAARPTESKPAVEGSKKRRSKSKKKLSRAERKRAAKEAKKQAQKADEPKAGADIGKIVNLMAGDTTRLQTTMSGLYFLYSAPLEIIIAGTLLYQLLGWSAFAGFFVLLLGWPLNSALSRRSIRIQKGVLGARDKRMGVLNELIGAVKFIKFFAWEDRWIQRALDAREEEMKWMVKARINSCHSIALFNMIRTPLNVIPTWIIQLLQAGVALKRISVYLDEEEVDSQVSSLKGEEGGLGLDHADLKWNEVPSGYRRRTPRTILQPVEIGGDLSQASLLEPSAEQPRFELKDITVVTGPTASGKTALLMAVLGEMTLQRGRIIMHKDTFPTQTPWLRHQSIKDNVLFGSPYDEVRYQQVIDACALKPDLEMLEDGDATEIGARGVSFVRVALARAVYARTKYVLLDDPLSAVLLCGPLLANRTVVLVTHHVDLVLPGAYYLVRMLDGRIDTQAEVSNAESEEAIEAGAEATAAEPGKKPRKLIKDEHRETGGVKSYWIWGFLAFMVVVVQILGASEKLWITVWGEAYPKPGNAASSSFFSFRPASSMPDNEALPFGFSSHHHYHQTVFHSLADVGRSAVPGSFGYEWPDASAHPYFYVGVYGAIGFAIAFANILSASRILFKRLLVTVVRATFRFHDTTPQGRMLNRFGKDIETIDSSLAGSLQAVNSALASFFAGIVIIAVVFPYFLIPAFFIGLVYRELAIGYLNTGRDLRRMESNSRSPIFSDFGELLEGIVTVRAFSAERRFLNSLHARIDNTTKACPGAMWWSFWMTNRWLLLNFDALGAVSVLVTTLFSISALSKGAGLAGLCITSAMTFTSSVYWACRFWTALELDLNSVERIVEYLNLPQEPPASNTLPDLPAVLHDVSFSLRAGERIGLLGRTGSGKSTLAMSILRFVDPVEGKIFIDDIDISSIGLYDLRSRLTFIPQDAALFSGSLRDNLDPFNEHTDAECLDVLHRVHLITDSTANSSRVQSRAASVFEGHEGDASVISAASSVTEVDAKTRINLDTNVSPGGTNFSQGQRQLIAMARALLRRSSIIVLDEATSSIDFATDAKIQATIREEFGGSLLLNRLRTVIDYDRLIVLDKGQVAEFDTPHNLILKENGIFRQMCLKSGTFTELEAAAAAKAASEDQSTAFAS</sequence>
<dbReference type="InterPro" id="IPR003593">
    <property type="entry name" value="AAA+_ATPase"/>
</dbReference>
<evidence type="ECO:0000256" key="5">
    <source>
        <dbReference type="ARBA" id="ARBA00022840"/>
    </source>
</evidence>
<dbReference type="InterPro" id="IPR017871">
    <property type="entry name" value="ABC_transporter-like_CS"/>
</dbReference>
<feature type="domain" description="ABC transporter" evidence="10">
    <location>
        <begin position="1234"/>
        <end position="1505"/>
    </location>
</feature>
<evidence type="ECO:0000256" key="8">
    <source>
        <dbReference type="SAM" id="MobiDB-lite"/>
    </source>
</evidence>
<name>A0A4Y7SPV7_COPMI</name>
<dbReference type="PANTHER" id="PTHR24223">
    <property type="entry name" value="ATP-BINDING CASSETTE SUB-FAMILY C"/>
    <property type="match status" value="1"/>
</dbReference>
<keyword evidence="2" id="KW-0813">Transport</keyword>
<dbReference type="Gene3D" id="3.40.50.300">
    <property type="entry name" value="P-loop containing nucleotide triphosphate hydrolases"/>
    <property type="match status" value="2"/>
</dbReference>
<dbReference type="GO" id="GO:0005524">
    <property type="term" value="F:ATP binding"/>
    <property type="evidence" value="ECO:0007669"/>
    <property type="project" value="UniProtKB-KW"/>
</dbReference>
<dbReference type="SUPFAM" id="SSF52540">
    <property type="entry name" value="P-loop containing nucleoside triphosphate hydrolases"/>
    <property type="match status" value="2"/>
</dbReference>
<dbReference type="SMART" id="SM00382">
    <property type="entry name" value="AAA"/>
    <property type="match status" value="2"/>
</dbReference>
<feature type="transmembrane region" description="Helical" evidence="9">
    <location>
        <begin position="889"/>
        <end position="907"/>
    </location>
</feature>
<accession>A0A4Y7SPV7</accession>
<dbReference type="InterPro" id="IPR050173">
    <property type="entry name" value="ABC_transporter_C-like"/>
</dbReference>
<feature type="compositionally biased region" description="Basic residues" evidence="8">
    <location>
        <begin position="411"/>
        <end position="429"/>
    </location>
</feature>
<dbReference type="PROSITE" id="PS50929">
    <property type="entry name" value="ABC_TM1F"/>
    <property type="match status" value="2"/>
</dbReference>
<dbReference type="InterPro" id="IPR027417">
    <property type="entry name" value="P-loop_NTPase"/>
</dbReference>
<evidence type="ECO:0000259" key="10">
    <source>
        <dbReference type="PROSITE" id="PS50893"/>
    </source>
</evidence>
<feature type="compositionally biased region" description="Basic and acidic residues" evidence="8">
    <location>
        <begin position="430"/>
        <end position="443"/>
    </location>
</feature>
<feature type="domain" description="ABC transporter" evidence="10">
    <location>
        <begin position="657"/>
        <end position="864"/>
    </location>
</feature>
<feature type="transmembrane region" description="Helical" evidence="9">
    <location>
        <begin position="27"/>
        <end position="46"/>
    </location>
</feature>
<evidence type="ECO:0000256" key="3">
    <source>
        <dbReference type="ARBA" id="ARBA00022692"/>
    </source>
</evidence>
<dbReference type="CDD" id="cd18604">
    <property type="entry name" value="ABC_6TM_VMR1_D2_like"/>
    <property type="match status" value="1"/>
</dbReference>
<evidence type="ECO:0008006" key="14">
    <source>
        <dbReference type="Google" id="ProtNLM"/>
    </source>
</evidence>
<evidence type="ECO:0000259" key="11">
    <source>
        <dbReference type="PROSITE" id="PS50929"/>
    </source>
</evidence>
<feature type="transmembrane region" description="Helical" evidence="9">
    <location>
        <begin position="191"/>
        <end position="211"/>
    </location>
</feature>
<dbReference type="InterPro" id="IPR003439">
    <property type="entry name" value="ABC_transporter-like_ATP-bd"/>
</dbReference>
<evidence type="ECO:0000256" key="7">
    <source>
        <dbReference type="ARBA" id="ARBA00023136"/>
    </source>
</evidence>
<dbReference type="CDD" id="cd03244">
    <property type="entry name" value="ABCC_MRP_domain2"/>
    <property type="match status" value="1"/>
</dbReference>
<keyword evidence="7 9" id="KW-0472">Membrane</keyword>
<dbReference type="GO" id="GO:0016020">
    <property type="term" value="C:membrane"/>
    <property type="evidence" value="ECO:0007669"/>
    <property type="project" value="UniProtKB-SubCell"/>
</dbReference>
<dbReference type="PROSITE" id="PS50893">
    <property type="entry name" value="ABC_TRANSPORTER_2"/>
    <property type="match status" value="2"/>
</dbReference>
<dbReference type="OrthoDB" id="6500128at2759"/>
<feature type="transmembrane region" description="Helical" evidence="9">
    <location>
        <begin position="470"/>
        <end position="488"/>
    </location>
</feature>